<evidence type="ECO:0000256" key="1">
    <source>
        <dbReference type="ARBA" id="ARBA00023015"/>
    </source>
</evidence>
<dbReference type="Pfam" id="PF00356">
    <property type="entry name" value="LacI"/>
    <property type="match status" value="1"/>
</dbReference>
<dbReference type="PROSITE" id="PS00356">
    <property type="entry name" value="HTH_LACI_1"/>
    <property type="match status" value="1"/>
</dbReference>
<dbReference type="CDD" id="cd06267">
    <property type="entry name" value="PBP1_LacI_sugar_binding-like"/>
    <property type="match status" value="1"/>
</dbReference>
<dbReference type="Pfam" id="PF13377">
    <property type="entry name" value="Peripla_BP_3"/>
    <property type="match status" value="1"/>
</dbReference>
<accession>A0A8J6TX23</accession>
<gene>
    <name evidence="5" type="ORF">H8702_05240</name>
</gene>
<dbReference type="AlphaFoldDB" id="A0A8J6TX23"/>
<evidence type="ECO:0000256" key="2">
    <source>
        <dbReference type="ARBA" id="ARBA00023125"/>
    </source>
</evidence>
<reference evidence="5" key="1">
    <citation type="submission" date="2020-08" db="EMBL/GenBank/DDBJ databases">
        <title>Genome public.</title>
        <authorList>
            <person name="Liu C."/>
            <person name="Sun Q."/>
        </authorList>
    </citation>
    <scope>NUCLEOTIDE SEQUENCE</scope>
    <source>
        <strain evidence="5">NSJ-15</strain>
    </source>
</reference>
<keyword evidence="2 5" id="KW-0238">DNA-binding</keyword>
<dbReference type="SUPFAM" id="SSF53822">
    <property type="entry name" value="Periplasmic binding protein-like I"/>
    <property type="match status" value="1"/>
</dbReference>
<feature type="domain" description="HTH lacI-type" evidence="4">
    <location>
        <begin position="3"/>
        <end position="58"/>
    </location>
</feature>
<evidence type="ECO:0000259" key="4">
    <source>
        <dbReference type="PROSITE" id="PS50932"/>
    </source>
</evidence>
<dbReference type="InterPro" id="IPR010982">
    <property type="entry name" value="Lambda_DNA-bd_dom_sf"/>
</dbReference>
<dbReference type="CDD" id="cd01392">
    <property type="entry name" value="HTH_LacI"/>
    <property type="match status" value="1"/>
</dbReference>
<dbReference type="Gene3D" id="3.40.50.2300">
    <property type="match status" value="2"/>
</dbReference>
<dbReference type="SMART" id="SM00354">
    <property type="entry name" value="HTH_LACI"/>
    <property type="match status" value="1"/>
</dbReference>
<dbReference type="PRINTS" id="PR00036">
    <property type="entry name" value="HTHLACI"/>
</dbReference>
<dbReference type="SUPFAM" id="SSF47413">
    <property type="entry name" value="lambda repressor-like DNA-binding domains"/>
    <property type="match status" value="1"/>
</dbReference>
<comment type="caution">
    <text evidence="5">The sequence shown here is derived from an EMBL/GenBank/DDBJ whole genome shotgun (WGS) entry which is preliminary data.</text>
</comment>
<keyword evidence="6" id="KW-1185">Reference proteome</keyword>
<dbReference type="InterPro" id="IPR000843">
    <property type="entry name" value="HTH_LacI"/>
</dbReference>
<dbReference type="Gene3D" id="1.10.260.40">
    <property type="entry name" value="lambda repressor-like DNA-binding domains"/>
    <property type="match status" value="1"/>
</dbReference>
<dbReference type="PROSITE" id="PS50932">
    <property type="entry name" value="HTH_LACI_2"/>
    <property type="match status" value="1"/>
</dbReference>
<name>A0A8J6TX23_9FIRM</name>
<protein>
    <submittedName>
        <fullName evidence="5">LacI family DNA-binding transcriptional regulator</fullName>
    </submittedName>
</protein>
<dbReference type="PANTHER" id="PTHR30146">
    <property type="entry name" value="LACI-RELATED TRANSCRIPTIONAL REPRESSOR"/>
    <property type="match status" value="1"/>
</dbReference>
<evidence type="ECO:0000256" key="3">
    <source>
        <dbReference type="ARBA" id="ARBA00023163"/>
    </source>
</evidence>
<keyword evidence="3" id="KW-0804">Transcription</keyword>
<dbReference type="InterPro" id="IPR046335">
    <property type="entry name" value="LacI/GalR-like_sensor"/>
</dbReference>
<dbReference type="GO" id="GO:0003700">
    <property type="term" value="F:DNA-binding transcription factor activity"/>
    <property type="evidence" value="ECO:0007669"/>
    <property type="project" value="TreeGrafter"/>
</dbReference>
<dbReference type="GO" id="GO:0000976">
    <property type="term" value="F:transcription cis-regulatory region binding"/>
    <property type="evidence" value="ECO:0007669"/>
    <property type="project" value="TreeGrafter"/>
</dbReference>
<dbReference type="InterPro" id="IPR028082">
    <property type="entry name" value="Peripla_BP_I"/>
</dbReference>
<evidence type="ECO:0000313" key="6">
    <source>
        <dbReference type="Proteomes" id="UP000632659"/>
    </source>
</evidence>
<dbReference type="Proteomes" id="UP000632659">
    <property type="component" value="Unassembled WGS sequence"/>
</dbReference>
<evidence type="ECO:0000313" key="5">
    <source>
        <dbReference type="EMBL" id="MBC8610525.1"/>
    </source>
</evidence>
<proteinExistence type="predicted"/>
<organism evidence="5 6">
    <name type="scientific">Massiliimalia timonensis</name>
    <dbReference type="NCBI Taxonomy" id="1987501"/>
    <lineage>
        <taxon>Bacteria</taxon>
        <taxon>Bacillati</taxon>
        <taxon>Bacillota</taxon>
        <taxon>Clostridia</taxon>
        <taxon>Eubacteriales</taxon>
        <taxon>Oscillospiraceae</taxon>
        <taxon>Massiliimalia</taxon>
    </lineage>
</organism>
<dbReference type="RefSeq" id="WP_187536343.1">
    <property type="nucleotide sequence ID" value="NZ_JACRTL010000002.1"/>
</dbReference>
<dbReference type="EMBL" id="JACRTL010000002">
    <property type="protein sequence ID" value="MBC8610525.1"/>
    <property type="molecule type" value="Genomic_DNA"/>
</dbReference>
<dbReference type="PANTHER" id="PTHR30146:SF109">
    <property type="entry name" value="HTH-TYPE TRANSCRIPTIONAL REGULATOR GALS"/>
    <property type="match status" value="1"/>
</dbReference>
<keyword evidence="1" id="KW-0805">Transcription regulation</keyword>
<sequence length="338" mass="37615">MKVTLDDIARMANVSKATVSRVLNHSTSGVGEETRRRVQAVIDELEYRPNLLARGISISKTKTLGVIVPDISNPFFATLVQQIESYAFEKKYTVLVCTTDNLPEKEERCIAVMITKHVDGVILASAVSEQIEGHLRFQKYGIPCVMVDRKIQTQSELSGGVYVDNEYAFFLATEQLIQSGNHKIAFLSGPVGAATSKERIEGYHYALQAHKIEALPQLMCIGKHSIQSGYNCVMRMHQDQIPFTAVLASSDVIALGAVQALKELGIRIPEEVEVIGFDNIEFGALLDPPLTTIEQPIAELARRSVAMLLELISNIVLKEKNIRLEPKLIYRKTTKTRY</sequence>